<dbReference type="SFLD" id="SFLDG01129">
    <property type="entry name" value="C1.5:_HAD__Beta-PGM__Phosphata"/>
    <property type="match status" value="1"/>
</dbReference>
<dbReference type="Pfam" id="PF03632">
    <property type="entry name" value="Glyco_hydro_65m"/>
    <property type="match status" value="1"/>
</dbReference>
<dbReference type="PANTHER" id="PTHR11051:SF13">
    <property type="entry name" value="GLYCOSYL TRANSFERASE"/>
    <property type="match status" value="1"/>
</dbReference>
<feature type="domain" description="Glycoside hydrolase family 65 N-terminal" evidence="5">
    <location>
        <begin position="273"/>
        <end position="506"/>
    </location>
</feature>
<dbReference type="InterPro" id="IPR011013">
    <property type="entry name" value="Gal_mutarotase_sf_dom"/>
</dbReference>
<dbReference type="InterPro" id="IPR036412">
    <property type="entry name" value="HAD-like_sf"/>
</dbReference>
<proteinExistence type="inferred from homology"/>
<comment type="similarity">
    <text evidence="1">Belongs to the HAD-like hydrolase superfamily. CbbY/CbbZ/Gph/YieH family.</text>
</comment>
<dbReference type="Proteomes" id="UP001321748">
    <property type="component" value="Chromosome"/>
</dbReference>
<dbReference type="Pfam" id="PF03633">
    <property type="entry name" value="Glyco_hydro_65C"/>
    <property type="match status" value="1"/>
</dbReference>
<dbReference type="PANTHER" id="PTHR11051">
    <property type="entry name" value="GLYCOSYL HYDROLASE-RELATED"/>
    <property type="match status" value="1"/>
</dbReference>
<name>A0ABN6SIZ0_9BIFI</name>
<dbReference type="NCBIfam" id="TIGR01509">
    <property type="entry name" value="HAD-SF-IA-v3"/>
    <property type="match status" value="1"/>
</dbReference>
<keyword evidence="7" id="KW-1185">Reference proteome</keyword>
<protein>
    <submittedName>
        <fullName evidence="6">Kojibiose phosphorylase</fullName>
    </submittedName>
</protein>
<dbReference type="Gene3D" id="1.50.10.10">
    <property type="match status" value="1"/>
</dbReference>
<dbReference type="NCBIfam" id="TIGR02009">
    <property type="entry name" value="PGMB-YQAB-SF"/>
    <property type="match status" value="1"/>
</dbReference>
<dbReference type="InterPro" id="IPR005195">
    <property type="entry name" value="Glyco_hydro_65_M"/>
</dbReference>
<dbReference type="InterPro" id="IPR037018">
    <property type="entry name" value="GH65_N"/>
</dbReference>
<dbReference type="InterPro" id="IPR012341">
    <property type="entry name" value="6hp_glycosidase-like_sf"/>
</dbReference>
<dbReference type="InterPro" id="IPR005196">
    <property type="entry name" value="Glyco_hydro_65_N"/>
</dbReference>
<dbReference type="Gene3D" id="3.40.50.1000">
    <property type="entry name" value="HAD superfamily/HAD-like"/>
    <property type="match status" value="1"/>
</dbReference>
<accession>A0ABN6SIZ0</accession>
<dbReference type="InterPro" id="IPR023214">
    <property type="entry name" value="HAD_sf"/>
</dbReference>
<dbReference type="Pfam" id="PF03636">
    <property type="entry name" value="Glyco_hydro_65N"/>
    <property type="match status" value="1"/>
</dbReference>
<dbReference type="SFLD" id="SFLDS00003">
    <property type="entry name" value="Haloacid_Dehalogenase"/>
    <property type="match status" value="1"/>
</dbReference>
<evidence type="ECO:0000259" key="3">
    <source>
        <dbReference type="Pfam" id="PF03632"/>
    </source>
</evidence>
<dbReference type="InterPro" id="IPR006439">
    <property type="entry name" value="HAD-SF_hydro_IA"/>
</dbReference>
<evidence type="ECO:0000256" key="1">
    <source>
        <dbReference type="ARBA" id="ARBA00006171"/>
    </source>
</evidence>
<dbReference type="InterPro" id="IPR008928">
    <property type="entry name" value="6-hairpin_glycosidase_sf"/>
</dbReference>
<sequence>MSMTITQSSAVLFDLDGVLVPTVRLHKQAWAQLFKQTLPASVEPYQEEDYYQYVDGKPRYDGVASLLKSRGVNLPWGSPTDGPDDETICGLGNRKNAVFEQLLSEEGIQPYPDTVDLLEHLMGMGIHLAVVSSSRNTNTVLRSAGIRNYFEVIVDGNIRAQEGLKGKPAPDTYSRAADLLGLNNSDCVVVEDALSGVAAGRAGNFGLVVGVDRGVGASALLASGADMVVSELVELIEGSAKRTTIYQKPDLDEGIYPIDPWALQEEGQPRPESATLLSVSNGNLGIRANGDPNRSLGSGTFMSGFHDTYAIKHAEGAYGYARVGQVIQGVPDACGFTLRVDGKLLGEPESTTQRLDFRAGISATRSYYRLEDGAMLAVEVSRMACLFDPALAVCSLRLQCQERDLEVEVEGRINAEVPNAAATDDPRKSQPIDGCGIHEVLDASAINPVQGETHVYRCNNSQLTMAMAVRQYLYSDKGRRRLEGDVWHVEVHQGQPAEIERYAAYQSFPLVPRGITKGLVVQTEGEDIRLLVERCYETLNKACDQGLDQVSAQQESWLEEFWQRADIVIDAEDDGRIQQVTRWELFQLAQATAHITNGIGAKGLSGLGYDGHYFWDTEIYILPFLVYTDPERARKALHYRYMMLPAARRRAAIMNLSGALFPWRTIDGEEGSAYFPTGTAQYHIDGDIAYSLAQYVQVSGDDDYLAEEGIDILVETARMWLSLGSYQSDGCFHIHCVTGPDEYTAMVDDNLYTNQMARFNLQSASMAAQSLAQKSPTLYDQAKDRLGFDQDEIERWGQASEAMFMPYAQEEGVHAQDAQFMSRPEWDFEHFTARPLLLHYHPLAIYGHRVLKQTDVVMALYLLSSWFSLDQKLADFDYYDPLTTGDSTLSAASQSIIAAEVGHDDLAMRYFMESLFADVCNLHANTADGIHLAAAGGAWMTLVGGFGGLRDTGGTRISLQPRLPKGWKSMTYHLSIKGSLIRVELTQEAVELYRISGPELEIEVNGEMRLV</sequence>
<dbReference type="Gene3D" id="2.60.420.10">
    <property type="entry name" value="Maltose phosphorylase, domain 3"/>
    <property type="match status" value="1"/>
</dbReference>
<dbReference type="InterPro" id="IPR023198">
    <property type="entry name" value="PGP-like_dom2"/>
</dbReference>
<dbReference type="RefSeq" id="WP_317642789.1">
    <property type="nucleotide sequence ID" value="NZ_AP026800.1"/>
</dbReference>
<dbReference type="EMBL" id="AP026800">
    <property type="protein sequence ID" value="BDR55293.1"/>
    <property type="molecule type" value="Genomic_DNA"/>
</dbReference>
<evidence type="ECO:0000259" key="4">
    <source>
        <dbReference type="Pfam" id="PF03633"/>
    </source>
</evidence>
<evidence type="ECO:0000313" key="6">
    <source>
        <dbReference type="EMBL" id="BDR55293.1"/>
    </source>
</evidence>
<dbReference type="InterPro" id="IPR005194">
    <property type="entry name" value="Glyco_hydro_65_C"/>
</dbReference>
<keyword evidence="2" id="KW-0326">Glycosidase</keyword>
<reference evidence="6 7" key="1">
    <citation type="journal article" date="2023" name="Microbiol. Spectr.">
        <title>Symbiosis of Carpenter Bees with Uncharacterized Lactic Acid Bacteria Showing NAD Auxotrophy.</title>
        <authorList>
            <person name="Kawasaki S."/>
            <person name="Ozawa K."/>
            <person name="Mori T."/>
            <person name="Yamamoto A."/>
            <person name="Ito M."/>
            <person name="Ohkuma M."/>
            <person name="Sakamoto M."/>
            <person name="Matsutani M."/>
        </authorList>
    </citation>
    <scope>NUCLEOTIDE SEQUENCE [LARGE SCALE GENOMIC DNA]</scope>
    <source>
        <strain evidence="6 7">KimH</strain>
    </source>
</reference>
<gene>
    <name evidence="6" type="ORF">KIMH_14040</name>
</gene>
<dbReference type="SUPFAM" id="SSF48208">
    <property type="entry name" value="Six-hairpin glycosidases"/>
    <property type="match status" value="1"/>
</dbReference>
<organism evidence="6 7">
    <name type="scientific">Bombiscardovia apis</name>
    <dbReference type="NCBI Taxonomy" id="2932182"/>
    <lineage>
        <taxon>Bacteria</taxon>
        <taxon>Bacillati</taxon>
        <taxon>Actinomycetota</taxon>
        <taxon>Actinomycetes</taxon>
        <taxon>Bifidobacteriales</taxon>
        <taxon>Bifidobacteriaceae</taxon>
        <taxon>Bombiscardovia</taxon>
    </lineage>
</organism>
<feature type="domain" description="Glycoside hydrolase family 65 C-terminal" evidence="4">
    <location>
        <begin position="953"/>
        <end position="1007"/>
    </location>
</feature>
<dbReference type="InterPro" id="IPR010976">
    <property type="entry name" value="B-phosphoglucomutase_hydrolase"/>
</dbReference>
<evidence type="ECO:0000313" key="7">
    <source>
        <dbReference type="Proteomes" id="UP001321748"/>
    </source>
</evidence>
<dbReference type="SUPFAM" id="SSF56784">
    <property type="entry name" value="HAD-like"/>
    <property type="match status" value="1"/>
</dbReference>
<dbReference type="Gene3D" id="1.10.150.240">
    <property type="entry name" value="Putative phosphatase, domain 2"/>
    <property type="match status" value="1"/>
</dbReference>
<dbReference type="SUPFAM" id="SSF74650">
    <property type="entry name" value="Galactose mutarotase-like"/>
    <property type="match status" value="1"/>
</dbReference>
<evidence type="ECO:0000256" key="2">
    <source>
        <dbReference type="ARBA" id="ARBA00023295"/>
    </source>
</evidence>
<evidence type="ECO:0000259" key="5">
    <source>
        <dbReference type="Pfam" id="PF03636"/>
    </source>
</evidence>
<dbReference type="Pfam" id="PF00702">
    <property type="entry name" value="Hydrolase"/>
    <property type="match status" value="1"/>
</dbReference>
<feature type="domain" description="Glycoside hydrolase family 65 central catalytic" evidence="3">
    <location>
        <begin position="582"/>
        <end position="940"/>
    </location>
</feature>
<keyword evidence="2" id="KW-0378">Hydrolase</keyword>
<dbReference type="Gene3D" id="2.70.98.40">
    <property type="entry name" value="Glycoside hydrolase, family 65, N-terminal domain"/>
    <property type="match status" value="1"/>
</dbReference>